<comment type="caution">
    <text evidence="1">The sequence shown here is derived from an EMBL/GenBank/DDBJ whole genome shotgun (WGS) entry which is preliminary data.</text>
</comment>
<sequence length="343" mass="35992">MRLAFDLTTLGLVGALLIAALGAGTAALYQEFYSPSAFVQRYLNMLESGRAADALALPGVSLDSSELTDAGLPASASDALLRSAALSSLTDAHVVSEQVDGADTVVTASYVAGGHDGTTSFRVRSNGSLGIIPTWRFSQSPLAVMNLMVLGSSTFDVNGFRVDRRQVSPDGVDADPVAPVSLLVFSPNLYSVTVDSALSTAEGLAVLADAPMVNVPVTVQTKPTDEFVKVVQQRVEEFLTACSTQQVLQPTGCPFGFIVRNRVEKLPTWSITQQPTVEVLPNGAGWVIPDADAVAHIDLEVRSLADGSLREVSEDVPFVVNGTIDILPDGTASIRVGGYDPGL</sequence>
<protein>
    <submittedName>
        <fullName evidence="1">Uncharacterized protein</fullName>
    </submittedName>
</protein>
<name>A0ABN3PB76_9MICO</name>
<reference evidence="1 2" key="1">
    <citation type="journal article" date="2019" name="Int. J. Syst. Evol. Microbiol.">
        <title>The Global Catalogue of Microorganisms (GCM) 10K type strain sequencing project: providing services to taxonomists for standard genome sequencing and annotation.</title>
        <authorList>
            <consortium name="The Broad Institute Genomics Platform"/>
            <consortium name="The Broad Institute Genome Sequencing Center for Infectious Disease"/>
            <person name="Wu L."/>
            <person name="Ma J."/>
        </authorList>
    </citation>
    <scope>NUCLEOTIDE SEQUENCE [LARGE SCALE GENOMIC DNA]</scope>
    <source>
        <strain evidence="1 2">JCM 16365</strain>
    </source>
</reference>
<evidence type="ECO:0000313" key="2">
    <source>
        <dbReference type="Proteomes" id="UP001500274"/>
    </source>
</evidence>
<dbReference type="EMBL" id="BAAARI010000008">
    <property type="protein sequence ID" value="GAA2574155.1"/>
    <property type="molecule type" value="Genomic_DNA"/>
</dbReference>
<gene>
    <name evidence="1" type="ORF">GCM10009862_11350</name>
</gene>
<organism evidence="1 2">
    <name type="scientific">Microbacterium binotii</name>
    <dbReference type="NCBI Taxonomy" id="462710"/>
    <lineage>
        <taxon>Bacteria</taxon>
        <taxon>Bacillati</taxon>
        <taxon>Actinomycetota</taxon>
        <taxon>Actinomycetes</taxon>
        <taxon>Micrococcales</taxon>
        <taxon>Microbacteriaceae</taxon>
        <taxon>Microbacterium</taxon>
    </lineage>
</organism>
<proteinExistence type="predicted"/>
<keyword evidence="2" id="KW-1185">Reference proteome</keyword>
<evidence type="ECO:0000313" key="1">
    <source>
        <dbReference type="EMBL" id="GAA2574155.1"/>
    </source>
</evidence>
<accession>A0ABN3PB76</accession>
<dbReference type="Proteomes" id="UP001500274">
    <property type="component" value="Unassembled WGS sequence"/>
</dbReference>